<protein>
    <recommendedName>
        <fullName evidence="3">Transcription initiation factor TFIID subunit 2</fullName>
    </recommendedName>
</protein>
<feature type="region of interest" description="Disordered" evidence="7">
    <location>
        <begin position="1"/>
        <end position="35"/>
    </location>
</feature>
<evidence type="ECO:0000259" key="9">
    <source>
        <dbReference type="Pfam" id="PF25577"/>
    </source>
</evidence>
<dbReference type="Pfam" id="PF25577">
    <property type="entry name" value="TPR_TAF2_C"/>
    <property type="match status" value="1"/>
</dbReference>
<dbReference type="InterPro" id="IPR057991">
    <property type="entry name" value="TPR_TAF2_C"/>
</dbReference>
<feature type="compositionally biased region" description="Low complexity" evidence="7">
    <location>
        <begin position="8"/>
        <end position="20"/>
    </location>
</feature>
<evidence type="ECO:0000313" key="10">
    <source>
        <dbReference type="EMBL" id="GMM45499.1"/>
    </source>
</evidence>
<reference evidence="10 11" key="1">
    <citation type="journal article" date="2023" name="Elife">
        <title>Identification of key yeast species and microbe-microbe interactions impacting larval growth of Drosophila in the wild.</title>
        <authorList>
            <person name="Mure A."/>
            <person name="Sugiura Y."/>
            <person name="Maeda R."/>
            <person name="Honda K."/>
            <person name="Sakurai N."/>
            <person name="Takahashi Y."/>
            <person name="Watada M."/>
            <person name="Katoh T."/>
            <person name="Gotoh A."/>
            <person name="Gotoh Y."/>
            <person name="Taniguchi I."/>
            <person name="Nakamura K."/>
            <person name="Hayashi T."/>
            <person name="Katayama T."/>
            <person name="Uemura T."/>
            <person name="Hattori Y."/>
        </authorList>
    </citation>
    <scope>NUCLEOTIDE SEQUENCE [LARGE SCALE GENOMIC DNA]</scope>
    <source>
        <strain evidence="10 11">PK-24</strain>
    </source>
</reference>
<dbReference type="GO" id="GO:0000976">
    <property type="term" value="F:transcription cis-regulatory region binding"/>
    <property type="evidence" value="ECO:0007669"/>
    <property type="project" value="TreeGrafter"/>
</dbReference>
<feature type="compositionally biased region" description="Basic and acidic residues" evidence="7">
    <location>
        <begin position="1569"/>
        <end position="1589"/>
    </location>
</feature>
<dbReference type="Gene3D" id="2.60.40.1730">
    <property type="entry name" value="tricorn interacting facor f3 domain"/>
    <property type="match status" value="1"/>
</dbReference>
<dbReference type="GO" id="GO:0016251">
    <property type="term" value="F:RNA polymerase II general transcription initiation factor activity"/>
    <property type="evidence" value="ECO:0007669"/>
    <property type="project" value="TreeGrafter"/>
</dbReference>
<feature type="domain" description="Transcription initiation factor TFIID subunit 2 TPR repeats" evidence="9">
    <location>
        <begin position="880"/>
        <end position="1191"/>
    </location>
</feature>
<feature type="compositionally biased region" description="Basic and acidic residues" evidence="7">
    <location>
        <begin position="796"/>
        <end position="807"/>
    </location>
</feature>
<dbReference type="EMBL" id="BTGB01000002">
    <property type="protein sequence ID" value="GMM45499.1"/>
    <property type="molecule type" value="Genomic_DNA"/>
</dbReference>
<evidence type="ECO:0000256" key="4">
    <source>
        <dbReference type="ARBA" id="ARBA00023015"/>
    </source>
</evidence>
<name>A0AAV5R4E2_PICKL</name>
<feature type="region of interest" description="Disordered" evidence="7">
    <location>
        <begin position="782"/>
        <end position="807"/>
    </location>
</feature>
<evidence type="ECO:0000313" key="11">
    <source>
        <dbReference type="Proteomes" id="UP001378960"/>
    </source>
</evidence>
<feature type="domain" description="Transcription initiation factor TFIID subunit 2 Ig-like" evidence="8">
    <location>
        <begin position="669"/>
        <end position="875"/>
    </location>
</feature>
<comment type="similarity">
    <text evidence="2">Belongs to the TAF2 family.</text>
</comment>
<feature type="compositionally biased region" description="Low complexity" evidence="7">
    <location>
        <begin position="1655"/>
        <end position="1666"/>
    </location>
</feature>
<dbReference type="Proteomes" id="UP001378960">
    <property type="component" value="Unassembled WGS sequence"/>
</dbReference>
<sequence>MMISSSLKPTPRTPITPRTPKISKKHHNKHEIDNIPSQRFKVGYQKVTLDIDLENSSIQGETEITILPQDSYLKQVKLDCRGIQIKSIIVNQRRANYSYDDFLQNQEYMNDEFNPVLSDYQYDPFFDSNSENISIHQHNMLRTKFYPLFSDQNNPDDPNSSFSVCTSELTIDIPESIKLRLQNSSKLSFSPAGTSRSLNGTPNTMNNSDKVYTPLNIKIIYKVKNSKNGIQFHGGKSTNIPRNEWYCYTLNDDFGCSTSSWVPCIDNFYEKPAWDINIVVPKTLADIGKSLMIGTKEAERALQKLSNQNNVINDQDKRLDVDGNMQQDDENEEETEEAVDTVVVVPDFVSSRESPHPLDVAKKYVNFQFYNPVCAHHLGFAVGYFEKMPMIDLKSGSDELSINDQNIQENHDNENSAQFGIDTANTNKVPTLIYYHSGRKEEVINTTLFLYKALEFYSKEFSSFPFTSYTLLFIDTLPSSTCSFAGMTIASSNLLYGPKRIEPMFSTTEKLSIALAEQYSGVNVLPKTLNDIWCTIGISSYMGLQFLRKMFGMNYYKFLVQERCQLLCELDINKRPLANQLFRFPINSDQDLNFIRLKAPLILIILDKRITKTDKLFGLSRVIPKIFLQAMSNDLINGNNLSTLHFQRVCEKVAHHKLEIFFQNWVFNAGVPNFRIMQKFNKKRLFIEMSIRQMQTSSLKGEADDYYSTNTTFLKNYQHEDFVEQANCFIIEDDQFKPQTAFVGPVTVRIHEAHGAPYEHIMSISDVLTKLDIQYNTKYRRKRKDKPDEVEEEADEKEKEKNKKKEKVEEKPFIMGNVLMTSEEIKNWELKEEVHTSNNENENKVGETADEEKDQAFEWLRFDSDNEWICKYTINLTDETFESQLKRDKDIEAQIQSIRHFAAVNKPTLYHAKVMLRTLIDKKYFFGIRVEAAKALAHMSSEENDHIGMRFLLKSFKYMFCYDHKIVAGYNELDPNEYLPLPNDFTDFSNLFVSRAILVSLASVRNKNGDTPIELKRIMLHIFKYLDNSSNKFDDTDFYCSFIVALCDLIVVSNKIIHDLEASHDKENTNLNRNMDSNAIFVLEAIKELNRCVKMDEWSPSYQRTVTKVILQQKIRIVQEGLATMSFLDLLKYATPNNEVNIRLVAFEGLLILGGLKNKHILNYFFTTLKLDESHIIKYELIKILVKSIGVAADVGIGSIMDDEEFLEDIEDEDGVKNKRGGAIQIDDISAAKATMRSRVDELARKSMKGSIELLRKTYGFGEGLQVELWDSLNSCLIPINTRRNILDIMMILYKPENSFIVTTRLYNDKKIVCKLKDKHIDDDDPLKSSLVVSLRREARFKIQLPLFKTKTATKKLLTTDPKSNQQTASPAGTDSSIKSVPITKQAVVNENVSIKKTAFKFEVKIKLPISNIKHDNIIRHDVLSPLRYVKFNFNTKNVFVSTNDRFEKTYSSKSRFVTLKIAPTKLAKFTEQEFPIKTENTTDIATSTIVTKTVIKQEEELESFETMPMMIPTPPTQSEPVNKEKEDAANDSSVNEKVPDDKGDEKASEKTDEAVVTKVVSKTVTPENKTKEVAPIKETIKESPKETKQTPLSKSTTPADKPDSEPEPKKPIPKAINWGEETKSIVGSLNAIKKSSSSSVSPTSSHFGRSRSRTNSPSPDNSTDSSESKEKKGPKIKLRLK</sequence>
<dbReference type="InterPro" id="IPR037813">
    <property type="entry name" value="TAF2"/>
</dbReference>
<evidence type="ECO:0000256" key="1">
    <source>
        <dbReference type="ARBA" id="ARBA00004123"/>
    </source>
</evidence>
<organism evidence="10 11">
    <name type="scientific">Pichia kluyveri</name>
    <name type="common">Yeast</name>
    <dbReference type="NCBI Taxonomy" id="36015"/>
    <lineage>
        <taxon>Eukaryota</taxon>
        <taxon>Fungi</taxon>
        <taxon>Dikarya</taxon>
        <taxon>Ascomycota</taxon>
        <taxon>Saccharomycotina</taxon>
        <taxon>Pichiomycetes</taxon>
        <taxon>Pichiales</taxon>
        <taxon>Pichiaceae</taxon>
        <taxon>Pichia</taxon>
    </lineage>
</organism>
<dbReference type="GO" id="GO:0003682">
    <property type="term" value="F:chromatin binding"/>
    <property type="evidence" value="ECO:0007669"/>
    <property type="project" value="TreeGrafter"/>
</dbReference>
<evidence type="ECO:0000256" key="7">
    <source>
        <dbReference type="SAM" id="MobiDB-lite"/>
    </source>
</evidence>
<dbReference type="InterPro" id="IPR042097">
    <property type="entry name" value="Aminopeptidase_N-like_N_sf"/>
</dbReference>
<dbReference type="Gene3D" id="1.10.390.10">
    <property type="entry name" value="Neutral Protease Domain 2"/>
    <property type="match status" value="1"/>
</dbReference>
<feature type="compositionally biased region" description="Low complexity" evidence="7">
    <location>
        <begin position="1636"/>
        <end position="1646"/>
    </location>
</feature>
<keyword evidence="5" id="KW-0804">Transcription</keyword>
<dbReference type="InterPro" id="IPR057345">
    <property type="entry name" value="Ig-like_TAF2"/>
</dbReference>
<evidence type="ECO:0000256" key="5">
    <source>
        <dbReference type="ARBA" id="ARBA00023163"/>
    </source>
</evidence>
<dbReference type="SUPFAM" id="SSF55486">
    <property type="entry name" value="Metalloproteases ('zincins'), catalytic domain"/>
    <property type="match status" value="1"/>
</dbReference>
<keyword evidence="6" id="KW-0539">Nucleus</keyword>
<keyword evidence="11" id="KW-1185">Reference proteome</keyword>
<evidence type="ECO:0000259" key="8">
    <source>
        <dbReference type="Pfam" id="PF25316"/>
    </source>
</evidence>
<feature type="compositionally biased region" description="Basic and acidic residues" evidence="7">
    <location>
        <begin position="1601"/>
        <end position="1611"/>
    </location>
</feature>
<dbReference type="GO" id="GO:0006367">
    <property type="term" value="P:transcription initiation at RNA polymerase II promoter"/>
    <property type="evidence" value="ECO:0007669"/>
    <property type="project" value="TreeGrafter"/>
</dbReference>
<dbReference type="PANTHER" id="PTHR15137:SF9">
    <property type="entry name" value="TRANSCRIPTION INITIATION FACTOR TFIID SUBUNIT 2"/>
    <property type="match status" value="1"/>
</dbReference>
<comment type="subcellular location">
    <subcellularLocation>
        <location evidence="1">Nucleus</location>
    </subcellularLocation>
</comment>
<evidence type="ECO:0000256" key="3">
    <source>
        <dbReference type="ARBA" id="ARBA00017363"/>
    </source>
</evidence>
<proteinExistence type="inferred from homology"/>
<dbReference type="Pfam" id="PF25316">
    <property type="entry name" value="TAF2_3rd"/>
    <property type="match status" value="1"/>
</dbReference>
<comment type="caution">
    <text evidence="10">The sequence shown here is derived from an EMBL/GenBank/DDBJ whole genome shotgun (WGS) entry which is preliminary data.</text>
</comment>
<dbReference type="SUPFAM" id="SSF63737">
    <property type="entry name" value="Leukotriene A4 hydrolase N-terminal domain"/>
    <property type="match status" value="1"/>
</dbReference>
<feature type="compositionally biased region" description="Low complexity" evidence="7">
    <location>
        <begin position="1557"/>
        <end position="1566"/>
    </location>
</feature>
<feature type="region of interest" description="Disordered" evidence="7">
    <location>
        <begin position="1502"/>
        <end position="1682"/>
    </location>
</feature>
<accession>A0AAV5R4E2</accession>
<gene>
    <name evidence="10" type="ORF">DAPK24_020740</name>
</gene>
<keyword evidence="4" id="KW-0805">Transcription regulation</keyword>
<evidence type="ECO:0000256" key="2">
    <source>
        <dbReference type="ARBA" id="ARBA00010937"/>
    </source>
</evidence>
<feature type="compositionally biased region" description="Basic and acidic residues" evidence="7">
    <location>
        <begin position="1538"/>
        <end position="1556"/>
    </location>
</feature>
<evidence type="ECO:0000256" key="6">
    <source>
        <dbReference type="ARBA" id="ARBA00023242"/>
    </source>
</evidence>
<dbReference type="GO" id="GO:0005669">
    <property type="term" value="C:transcription factor TFIID complex"/>
    <property type="evidence" value="ECO:0007669"/>
    <property type="project" value="InterPro"/>
</dbReference>
<dbReference type="CDD" id="cd09839">
    <property type="entry name" value="M1_like_TAF2"/>
    <property type="match status" value="1"/>
</dbReference>
<dbReference type="InterPro" id="IPR027268">
    <property type="entry name" value="Peptidase_M4/M1_CTD_sf"/>
</dbReference>
<dbReference type="PANTHER" id="PTHR15137">
    <property type="entry name" value="TRANSCRIPTION INITIATION FACTOR TFIID"/>
    <property type="match status" value="1"/>
</dbReference>